<feature type="domain" description="Thioredoxin" evidence="1">
    <location>
        <begin position="2"/>
        <end position="101"/>
    </location>
</feature>
<dbReference type="Pfam" id="PF00085">
    <property type="entry name" value="Thioredoxin"/>
    <property type="match status" value="1"/>
</dbReference>
<dbReference type="PROSITE" id="PS51352">
    <property type="entry name" value="THIOREDOXIN_2"/>
    <property type="match status" value="1"/>
</dbReference>
<name>G5C609_HETGA</name>
<dbReference type="STRING" id="10181.G5C609"/>
<dbReference type="PANTHER" id="PTHR10438:SF468">
    <property type="entry name" value="THIOREDOXIN-1-RELATED"/>
    <property type="match status" value="1"/>
</dbReference>
<evidence type="ECO:0000259" key="1">
    <source>
        <dbReference type="PROSITE" id="PS51352"/>
    </source>
</evidence>
<sequence>MAAGAAEAADVVATVVEVGSAQQFEEHLRLKAKSVLVVFFRAPWAPQCVQMNDVMAELAEEHPQVSFVKLEAEAVPEISEKYEISSVPTFCFSRILRKSTD</sequence>
<protein>
    <submittedName>
        <fullName evidence="2">Glutaredoxin-3</fullName>
    </submittedName>
</protein>
<dbReference type="InParanoid" id="G5C609"/>
<dbReference type="Proteomes" id="UP000006813">
    <property type="component" value="Unassembled WGS sequence"/>
</dbReference>
<dbReference type="InterPro" id="IPR013766">
    <property type="entry name" value="Thioredoxin_domain"/>
</dbReference>
<dbReference type="InterPro" id="IPR036249">
    <property type="entry name" value="Thioredoxin-like_sf"/>
</dbReference>
<dbReference type="Gene3D" id="3.40.30.10">
    <property type="entry name" value="Glutaredoxin"/>
    <property type="match status" value="1"/>
</dbReference>
<reference evidence="2 3" key="1">
    <citation type="journal article" date="2011" name="Nature">
        <title>Genome sequencing reveals insights into physiology and longevity of the naked mole rat.</title>
        <authorList>
            <person name="Kim E.B."/>
            <person name="Fang X."/>
            <person name="Fushan A.A."/>
            <person name="Huang Z."/>
            <person name="Lobanov A.V."/>
            <person name="Han L."/>
            <person name="Marino S.M."/>
            <person name="Sun X."/>
            <person name="Turanov A.A."/>
            <person name="Yang P."/>
            <person name="Yim S.H."/>
            <person name="Zhao X."/>
            <person name="Kasaikina M.V."/>
            <person name="Stoletzki N."/>
            <person name="Peng C."/>
            <person name="Polak P."/>
            <person name="Xiong Z."/>
            <person name="Kiezun A."/>
            <person name="Zhu Y."/>
            <person name="Chen Y."/>
            <person name="Kryukov G.V."/>
            <person name="Zhang Q."/>
            <person name="Peshkin L."/>
            <person name="Yang L."/>
            <person name="Bronson R.T."/>
            <person name="Buffenstein R."/>
            <person name="Wang B."/>
            <person name="Han C."/>
            <person name="Li Q."/>
            <person name="Chen L."/>
            <person name="Zhao W."/>
            <person name="Sunyaev S.R."/>
            <person name="Park T.J."/>
            <person name="Zhang G."/>
            <person name="Wang J."/>
            <person name="Gladyshev V.N."/>
        </authorList>
    </citation>
    <scope>NUCLEOTIDE SEQUENCE [LARGE SCALE GENOMIC DNA]</scope>
</reference>
<organism evidence="2 3">
    <name type="scientific">Heterocephalus glaber</name>
    <name type="common">Naked mole rat</name>
    <dbReference type="NCBI Taxonomy" id="10181"/>
    <lineage>
        <taxon>Eukaryota</taxon>
        <taxon>Metazoa</taxon>
        <taxon>Chordata</taxon>
        <taxon>Craniata</taxon>
        <taxon>Vertebrata</taxon>
        <taxon>Euteleostomi</taxon>
        <taxon>Mammalia</taxon>
        <taxon>Eutheria</taxon>
        <taxon>Euarchontoglires</taxon>
        <taxon>Glires</taxon>
        <taxon>Rodentia</taxon>
        <taxon>Hystricomorpha</taxon>
        <taxon>Bathyergidae</taxon>
        <taxon>Heterocephalus</taxon>
    </lineage>
</organism>
<evidence type="ECO:0000313" key="3">
    <source>
        <dbReference type="Proteomes" id="UP000006813"/>
    </source>
</evidence>
<evidence type="ECO:0000313" key="2">
    <source>
        <dbReference type="EMBL" id="EHB16970.1"/>
    </source>
</evidence>
<accession>G5C609</accession>
<dbReference type="AlphaFoldDB" id="G5C609"/>
<dbReference type="SUPFAM" id="SSF52833">
    <property type="entry name" value="Thioredoxin-like"/>
    <property type="match status" value="1"/>
</dbReference>
<dbReference type="EMBL" id="JH173467">
    <property type="protein sequence ID" value="EHB16970.1"/>
    <property type="molecule type" value="Genomic_DNA"/>
</dbReference>
<dbReference type="CDD" id="cd02984">
    <property type="entry name" value="TRX_PICOT"/>
    <property type="match status" value="1"/>
</dbReference>
<gene>
    <name evidence="2" type="ORF">GW7_02522</name>
</gene>
<dbReference type="PANTHER" id="PTHR10438">
    <property type="entry name" value="THIOREDOXIN"/>
    <property type="match status" value="1"/>
</dbReference>
<proteinExistence type="predicted"/>
<dbReference type="InterPro" id="IPR050620">
    <property type="entry name" value="Thioredoxin_H-type-like"/>
</dbReference>